<keyword evidence="1" id="KW-0436">Ligase</keyword>
<protein>
    <submittedName>
        <fullName evidence="6">Uncharacterized protein</fullName>
    </submittedName>
</protein>
<evidence type="ECO:0000313" key="6">
    <source>
        <dbReference type="Ensembl" id="ENSHCOP00000026965.1"/>
    </source>
</evidence>
<dbReference type="GO" id="GO:0000166">
    <property type="term" value="F:nucleotide binding"/>
    <property type="evidence" value="ECO:0007669"/>
    <property type="project" value="UniProtKB-KW"/>
</dbReference>
<dbReference type="GO" id="GO:0046040">
    <property type="term" value="P:IMP metabolic process"/>
    <property type="evidence" value="ECO:0007669"/>
    <property type="project" value="TreeGrafter"/>
</dbReference>
<reference evidence="6" key="1">
    <citation type="submission" date="2025-08" db="UniProtKB">
        <authorList>
            <consortium name="Ensembl"/>
        </authorList>
    </citation>
    <scope>IDENTIFICATION</scope>
</reference>
<evidence type="ECO:0000256" key="1">
    <source>
        <dbReference type="ARBA" id="ARBA00022598"/>
    </source>
</evidence>
<dbReference type="GO" id="GO:0044208">
    <property type="term" value="P:'de novo' AMP biosynthetic process"/>
    <property type="evidence" value="ECO:0007669"/>
    <property type="project" value="TreeGrafter"/>
</dbReference>
<dbReference type="Proteomes" id="UP000264820">
    <property type="component" value="Unplaced"/>
</dbReference>
<dbReference type="PANTHER" id="PTHR11846">
    <property type="entry name" value="ADENYLOSUCCINATE SYNTHETASE"/>
    <property type="match status" value="1"/>
</dbReference>
<name>A0A3Q2Z582_HIPCM</name>
<dbReference type="GO" id="GO:0046872">
    <property type="term" value="F:metal ion binding"/>
    <property type="evidence" value="ECO:0007669"/>
    <property type="project" value="UniProtKB-KW"/>
</dbReference>
<sequence>MTLINLEFRELNRMFLECGRNMEDPEKTRSCRNVTHFLVWVMLGGGGGKWSPENVVAMLIYLYLTAFYSQGGNNAGHTVVVDGKEYDFHLLPSGIINTKSISLIGNGVVIHLPGLFEEGDKNEKKGLTYSILNSVFTNII</sequence>
<dbReference type="STRING" id="109280.ENSHCOP00000026965"/>
<keyword evidence="3" id="KW-0547">Nucleotide-binding</keyword>
<evidence type="ECO:0000313" key="7">
    <source>
        <dbReference type="Proteomes" id="UP000264820"/>
    </source>
</evidence>
<dbReference type="GO" id="GO:0005737">
    <property type="term" value="C:cytoplasm"/>
    <property type="evidence" value="ECO:0007669"/>
    <property type="project" value="TreeGrafter"/>
</dbReference>
<dbReference type="Pfam" id="PF00709">
    <property type="entry name" value="Adenylsucc_synt"/>
    <property type="match status" value="1"/>
</dbReference>
<dbReference type="GO" id="GO:0004019">
    <property type="term" value="F:adenylosuccinate synthase activity"/>
    <property type="evidence" value="ECO:0007669"/>
    <property type="project" value="InterPro"/>
</dbReference>
<dbReference type="AlphaFoldDB" id="A0A3Q2Z582"/>
<accession>A0A3Q2Z582</accession>
<dbReference type="Gene3D" id="3.40.440.10">
    <property type="entry name" value="Adenylosuccinate Synthetase, subunit A, domain 1"/>
    <property type="match status" value="1"/>
</dbReference>
<evidence type="ECO:0000256" key="5">
    <source>
        <dbReference type="ARBA" id="ARBA00022842"/>
    </source>
</evidence>
<dbReference type="InterPro" id="IPR027417">
    <property type="entry name" value="P-loop_NTPase"/>
</dbReference>
<organism evidence="6 7">
    <name type="scientific">Hippocampus comes</name>
    <name type="common">Tiger tail seahorse</name>
    <dbReference type="NCBI Taxonomy" id="109280"/>
    <lineage>
        <taxon>Eukaryota</taxon>
        <taxon>Metazoa</taxon>
        <taxon>Chordata</taxon>
        <taxon>Craniata</taxon>
        <taxon>Vertebrata</taxon>
        <taxon>Euteleostomi</taxon>
        <taxon>Actinopterygii</taxon>
        <taxon>Neopterygii</taxon>
        <taxon>Teleostei</taxon>
        <taxon>Neoteleostei</taxon>
        <taxon>Acanthomorphata</taxon>
        <taxon>Syngnathiaria</taxon>
        <taxon>Syngnathiformes</taxon>
        <taxon>Syngnathoidei</taxon>
        <taxon>Syngnathidae</taxon>
        <taxon>Hippocampus</taxon>
    </lineage>
</organism>
<keyword evidence="2" id="KW-0479">Metal-binding</keyword>
<evidence type="ECO:0000256" key="4">
    <source>
        <dbReference type="ARBA" id="ARBA00022755"/>
    </source>
</evidence>
<dbReference type="Ensembl" id="ENSHCOT00000027862.1">
    <property type="protein sequence ID" value="ENSHCOP00000026965.1"/>
    <property type="gene ID" value="ENSHCOG00000018392.1"/>
</dbReference>
<dbReference type="SUPFAM" id="SSF52540">
    <property type="entry name" value="P-loop containing nucleoside triphosphate hydrolases"/>
    <property type="match status" value="1"/>
</dbReference>
<keyword evidence="7" id="KW-1185">Reference proteome</keyword>
<dbReference type="PANTHER" id="PTHR11846:SF2">
    <property type="entry name" value="ADENYLOSUCCINATE SYNTHETASE ISOZYME 1"/>
    <property type="match status" value="1"/>
</dbReference>
<dbReference type="InterPro" id="IPR001114">
    <property type="entry name" value="Adenylosuccinate_synthetase"/>
</dbReference>
<evidence type="ECO:0000256" key="3">
    <source>
        <dbReference type="ARBA" id="ARBA00022741"/>
    </source>
</evidence>
<dbReference type="SMART" id="SM00788">
    <property type="entry name" value="Adenylsucc_synt"/>
    <property type="match status" value="1"/>
</dbReference>
<keyword evidence="5" id="KW-0460">Magnesium</keyword>
<dbReference type="InterPro" id="IPR042109">
    <property type="entry name" value="Adenylosuccinate_synth_dom1"/>
</dbReference>
<proteinExistence type="predicted"/>
<reference evidence="6" key="2">
    <citation type="submission" date="2025-09" db="UniProtKB">
        <authorList>
            <consortium name="Ensembl"/>
        </authorList>
    </citation>
    <scope>IDENTIFICATION</scope>
</reference>
<dbReference type="GeneTree" id="ENSGT00390000015553"/>
<evidence type="ECO:0000256" key="2">
    <source>
        <dbReference type="ARBA" id="ARBA00022723"/>
    </source>
</evidence>
<keyword evidence="4" id="KW-0658">Purine biosynthesis</keyword>